<dbReference type="InterPro" id="IPR027417">
    <property type="entry name" value="P-loop_NTPase"/>
</dbReference>
<dbReference type="RefSeq" id="WP_105349966.1">
    <property type="nucleotide sequence ID" value="NZ_PUIA01000016.1"/>
</dbReference>
<gene>
    <name evidence="3" type="ORF">C5Y96_02475</name>
</gene>
<organism evidence="3 4">
    <name type="scientific">Blastopirellula marina</name>
    <dbReference type="NCBI Taxonomy" id="124"/>
    <lineage>
        <taxon>Bacteria</taxon>
        <taxon>Pseudomonadati</taxon>
        <taxon>Planctomycetota</taxon>
        <taxon>Planctomycetia</taxon>
        <taxon>Pirellulales</taxon>
        <taxon>Pirellulaceae</taxon>
        <taxon>Blastopirellula</taxon>
    </lineage>
</organism>
<dbReference type="PANTHER" id="PTHR43384:SF6">
    <property type="entry name" value="SEPTUM SITE-DETERMINING PROTEIN MIND HOMOLOG, CHLOROPLASTIC"/>
    <property type="match status" value="1"/>
</dbReference>
<dbReference type="GO" id="GO:0051782">
    <property type="term" value="P:negative regulation of cell division"/>
    <property type="evidence" value="ECO:0007669"/>
    <property type="project" value="TreeGrafter"/>
</dbReference>
<dbReference type="InterPro" id="IPR050625">
    <property type="entry name" value="ParA/MinD_ATPase"/>
</dbReference>
<dbReference type="GO" id="GO:0009898">
    <property type="term" value="C:cytoplasmic side of plasma membrane"/>
    <property type="evidence" value="ECO:0007669"/>
    <property type="project" value="TreeGrafter"/>
</dbReference>
<evidence type="ECO:0008006" key="5">
    <source>
        <dbReference type="Google" id="ProtNLM"/>
    </source>
</evidence>
<dbReference type="GO" id="GO:0005829">
    <property type="term" value="C:cytosol"/>
    <property type="evidence" value="ECO:0007669"/>
    <property type="project" value="TreeGrafter"/>
</dbReference>
<comment type="caution">
    <text evidence="3">The sequence shown here is derived from an EMBL/GenBank/DDBJ whole genome shotgun (WGS) entry which is preliminary data.</text>
</comment>
<dbReference type="OrthoDB" id="264766at2"/>
<dbReference type="Proteomes" id="UP000240009">
    <property type="component" value="Unassembled WGS sequence"/>
</dbReference>
<evidence type="ECO:0000256" key="1">
    <source>
        <dbReference type="ARBA" id="ARBA00022741"/>
    </source>
</evidence>
<evidence type="ECO:0000256" key="2">
    <source>
        <dbReference type="ARBA" id="ARBA00022840"/>
    </source>
</evidence>
<reference evidence="3 4" key="1">
    <citation type="submission" date="2018-02" db="EMBL/GenBank/DDBJ databases">
        <title>Comparative genomes isolates from brazilian mangrove.</title>
        <authorList>
            <person name="Araujo J.E."/>
            <person name="Taketani R.G."/>
            <person name="Silva M.C.P."/>
            <person name="Loureco M.V."/>
            <person name="Andreote F.D."/>
        </authorList>
    </citation>
    <scope>NUCLEOTIDE SEQUENCE [LARGE SCALE GENOMIC DNA]</scope>
    <source>
        <strain evidence="3 4">HEX-2 MGV</strain>
    </source>
</reference>
<evidence type="ECO:0000313" key="3">
    <source>
        <dbReference type="EMBL" id="PQO38766.1"/>
    </source>
</evidence>
<sequence>MKAVILGPSAVAETLAPVVQQRGVTVVDRIDSDLSAIRAYFEQNSTQCDLMLVVARDDLQETRSVICGLQILMSKPILVFGVARSANDVIQIIRSGAADFIEMSADFLHDLEDSLKRLFDSEVLTKRSGQVISVVSAVGGAGQTAVATNFAINLAANKRRSTVFVDLNLTGGDAAEQLGITPRQSIADCPRFADEIHTVTVSTLLEQHVSGLKLIAGPSYLGDHSLLPSESVKALIANLAQLNEFVVLDVEDAFHQEQFAALECSDVVIVVTRLDFPSLIRTKRLMEHLEGRDLSGLIVVANKYIKGTSIPEAKFESVMKRRLSVVIPHEPSSVLNGVNMGEPAVLEFPRSKFSQAITKLTNTVLSATPTREMEVHVSANA</sequence>
<dbReference type="Gene3D" id="3.40.50.300">
    <property type="entry name" value="P-loop containing nucleotide triphosphate hydrolases"/>
    <property type="match status" value="1"/>
</dbReference>
<keyword evidence="1" id="KW-0547">Nucleotide-binding</keyword>
<dbReference type="SUPFAM" id="SSF52540">
    <property type="entry name" value="P-loop containing nucleoside triphosphate hydrolases"/>
    <property type="match status" value="1"/>
</dbReference>
<keyword evidence="2" id="KW-0067">ATP-binding</keyword>
<accession>A0A2S8G2U6</accession>
<name>A0A2S8G2U6_9BACT</name>
<evidence type="ECO:0000313" key="4">
    <source>
        <dbReference type="Proteomes" id="UP000240009"/>
    </source>
</evidence>
<proteinExistence type="predicted"/>
<protein>
    <recommendedName>
        <fullName evidence="5">Response regulatory domain-containing protein</fullName>
    </recommendedName>
</protein>
<dbReference type="PANTHER" id="PTHR43384">
    <property type="entry name" value="SEPTUM SITE-DETERMINING PROTEIN MIND HOMOLOG, CHLOROPLASTIC-RELATED"/>
    <property type="match status" value="1"/>
</dbReference>
<dbReference type="EMBL" id="PUIA01000016">
    <property type="protein sequence ID" value="PQO38766.1"/>
    <property type="molecule type" value="Genomic_DNA"/>
</dbReference>
<dbReference type="AlphaFoldDB" id="A0A2S8G2U6"/>
<dbReference type="GO" id="GO:0016887">
    <property type="term" value="F:ATP hydrolysis activity"/>
    <property type="evidence" value="ECO:0007669"/>
    <property type="project" value="TreeGrafter"/>
</dbReference>
<dbReference type="GO" id="GO:0005524">
    <property type="term" value="F:ATP binding"/>
    <property type="evidence" value="ECO:0007669"/>
    <property type="project" value="UniProtKB-KW"/>
</dbReference>